<evidence type="ECO:0000313" key="5">
    <source>
        <dbReference type="Proteomes" id="UP000604117"/>
    </source>
</evidence>
<dbReference type="EMBL" id="BONE01000038">
    <property type="protein sequence ID" value="GIF75075.1"/>
    <property type="molecule type" value="Genomic_DNA"/>
</dbReference>
<dbReference type="InterPro" id="IPR020843">
    <property type="entry name" value="ER"/>
</dbReference>
<protein>
    <submittedName>
        <fullName evidence="4">Oxidoreductase</fullName>
    </submittedName>
</protein>
<name>A0ABQ4CUY0_9ACTN</name>
<evidence type="ECO:0000256" key="2">
    <source>
        <dbReference type="ARBA" id="ARBA00023002"/>
    </source>
</evidence>
<dbReference type="SUPFAM" id="SSF51735">
    <property type="entry name" value="NAD(P)-binding Rossmann-fold domains"/>
    <property type="match status" value="1"/>
</dbReference>
<comment type="caution">
    <text evidence="4">The sequence shown here is derived from an EMBL/GenBank/DDBJ whole genome shotgun (WGS) entry which is preliminary data.</text>
</comment>
<dbReference type="InterPro" id="IPR011032">
    <property type="entry name" value="GroES-like_sf"/>
</dbReference>
<evidence type="ECO:0000259" key="3">
    <source>
        <dbReference type="SMART" id="SM00829"/>
    </source>
</evidence>
<dbReference type="Gene3D" id="3.90.180.10">
    <property type="entry name" value="Medium-chain alcohol dehydrogenases, catalytic domain"/>
    <property type="match status" value="1"/>
</dbReference>
<dbReference type="Pfam" id="PF13602">
    <property type="entry name" value="ADH_zinc_N_2"/>
    <property type="match status" value="1"/>
</dbReference>
<keyword evidence="2" id="KW-0560">Oxidoreductase</keyword>
<dbReference type="InterPro" id="IPR013154">
    <property type="entry name" value="ADH-like_N"/>
</dbReference>
<dbReference type="Proteomes" id="UP000604117">
    <property type="component" value="Unassembled WGS sequence"/>
</dbReference>
<keyword evidence="5" id="KW-1185">Reference proteome</keyword>
<reference evidence="4 5" key="1">
    <citation type="submission" date="2021-01" db="EMBL/GenBank/DDBJ databases">
        <title>Whole genome shotgun sequence of Asanoa siamensis NBRC 107932.</title>
        <authorList>
            <person name="Komaki H."/>
            <person name="Tamura T."/>
        </authorList>
    </citation>
    <scope>NUCLEOTIDE SEQUENCE [LARGE SCALE GENOMIC DNA]</scope>
    <source>
        <strain evidence="4 5">NBRC 107932</strain>
    </source>
</reference>
<sequence>MLRLMELPDPVPAEGQVLVRVRAAGVQPYDCAVRAGWLPAGVPPTFPRVPGNEFAGVVEVGTADLAAGTEVLGFGQLGAYAELIAVPADQVVVKPAGMPWEIGGGFSAGAQTAHIALAEIRPGAGETLLVHGAAGAVGTVAVQLAVAAGATVVATARPENHAYLRDLGAVPVAYGAGLADRLTAAAPGGFDAALDGAGGAALDVSLELVRDRDRILTLVDHGRAAALGVRVTPPARSAARLAALADLQDRGALKIHVRRTYPLAAAADAHRDVEPGHGRGKVVLTV</sequence>
<dbReference type="InterPro" id="IPR036291">
    <property type="entry name" value="NAD(P)-bd_dom_sf"/>
</dbReference>
<dbReference type="SMART" id="SM00829">
    <property type="entry name" value="PKS_ER"/>
    <property type="match status" value="1"/>
</dbReference>
<gene>
    <name evidence="4" type="ORF">Asi02nite_45930</name>
</gene>
<keyword evidence="1" id="KW-0521">NADP</keyword>
<feature type="domain" description="Enoyl reductase (ER)" evidence="3">
    <location>
        <begin position="1"/>
        <end position="284"/>
    </location>
</feature>
<accession>A0ABQ4CUY0</accession>
<dbReference type="PANTHER" id="PTHR48106">
    <property type="entry name" value="QUINONE OXIDOREDUCTASE PIG3-RELATED"/>
    <property type="match status" value="1"/>
</dbReference>
<dbReference type="CDD" id="cd05289">
    <property type="entry name" value="MDR_like_2"/>
    <property type="match status" value="1"/>
</dbReference>
<organism evidence="4 5">
    <name type="scientific">Asanoa siamensis</name>
    <dbReference type="NCBI Taxonomy" id="926357"/>
    <lineage>
        <taxon>Bacteria</taxon>
        <taxon>Bacillati</taxon>
        <taxon>Actinomycetota</taxon>
        <taxon>Actinomycetes</taxon>
        <taxon>Micromonosporales</taxon>
        <taxon>Micromonosporaceae</taxon>
        <taxon>Asanoa</taxon>
    </lineage>
</organism>
<evidence type="ECO:0000256" key="1">
    <source>
        <dbReference type="ARBA" id="ARBA00022857"/>
    </source>
</evidence>
<dbReference type="Gene3D" id="3.40.50.720">
    <property type="entry name" value="NAD(P)-binding Rossmann-like Domain"/>
    <property type="match status" value="1"/>
</dbReference>
<proteinExistence type="predicted"/>
<dbReference type="Pfam" id="PF08240">
    <property type="entry name" value="ADH_N"/>
    <property type="match status" value="1"/>
</dbReference>
<evidence type="ECO:0000313" key="4">
    <source>
        <dbReference type="EMBL" id="GIF75075.1"/>
    </source>
</evidence>
<dbReference type="SUPFAM" id="SSF50129">
    <property type="entry name" value="GroES-like"/>
    <property type="match status" value="1"/>
</dbReference>